<keyword evidence="5" id="KW-1185">Reference proteome</keyword>
<organism evidence="4 5">
    <name type="scientific">Trichloromonas acetexigens</name>
    <dbReference type="NCBI Taxonomy" id="38815"/>
    <lineage>
        <taxon>Bacteria</taxon>
        <taxon>Pseudomonadati</taxon>
        <taxon>Thermodesulfobacteriota</taxon>
        <taxon>Desulfuromonadia</taxon>
        <taxon>Desulfuromonadales</taxon>
        <taxon>Trichloromonadaceae</taxon>
        <taxon>Trichloromonas</taxon>
    </lineage>
</organism>
<sequence>MNLAIVAITDAGARLVRRIAARVGDCAFYLPERLRETDGGHYFETPLGEVLPELFARHRELVCLLPMGVVVRLLAPHLRGKALDPAVVVMDEAGNFAVSLLAGHRGEGNALARKMAGITGGRAVVTTSGDGDGPSTWDEAARQAGLVLEPAANLKNLNDLLLHGERIALVDRRGRIAHDFIEVPGVELAETFSAALNSGAAGMVFVTHRLVPNLDRIPNLLLLRPRDLVLGIGCSRNVSAEEIERAVRWELERAFLALPSVACLATNAEGAEEPGLCEFARRFELPIESCETATSGGGCFSLDARSGGMGDCEAAALFSSRGGRLLVAKKKHGQVILAIASKNDSGGG</sequence>
<proteinExistence type="predicted"/>
<feature type="domain" description="Cobalamin synthesis G N-terminal" evidence="2">
    <location>
        <begin position="50"/>
        <end position="130"/>
    </location>
</feature>
<dbReference type="EMBL" id="VJVV01000002">
    <property type="protein sequence ID" value="TRO83157.1"/>
    <property type="molecule type" value="Genomic_DNA"/>
</dbReference>
<dbReference type="SUPFAM" id="SSF159672">
    <property type="entry name" value="CbiG N-terminal domain-like"/>
    <property type="match status" value="1"/>
</dbReference>
<dbReference type="Proteomes" id="UP000317155">
    <property type="component" value="Unassembled WGS sequence"/>
</dbReference>
<gene>
    <name evidence="4" type="ORF">FL622_03480</name>
</gene>
<evidence type="ECO:0000313" key="5">
    <source>
        <dbReference type="Proteomes" id="UP000317155"/>
    </source>
</evidence>
<dbReference type="Pfam" id="PF01890">
    <property type="entry name" value="CbiG_C"/>
    <property type="match status" value="1"/>
</dbReference>
<dbReference type="AlphaFoldDB" id="A0A550JIV9"/>
<dbReference type="Pfam" id="PF11760">
    <property type="entry name" value="CbiG_N"/>
    <property type="match status" value="1"/>
</dbReference>
<evidence type="ECO:0000259" key="1">
    <source>
        <dbReference type="Pfam" id="PF01890"/>
    </source>
</evidence>
<dbReference type="PANTHER" id="PTHR37477:SF1">
    <property type="entry name" value="COBALT-PRECORRIN-5A HYDROLASE"/>
    <property type="match status" value="1"/>
</dbReference>
<dbReference type="Gene3D" id="3.40.50.11220">
    <property type="match status" value="1"/>
</dbReference>
<dbReference type="InterPro" id="IPR002750">
    <property type="entry name" value="CobE/GbiG_C"/>
</dbReference>
<dbReference type="InterPro" id="IPR021745">
    <property type="entry name" value="CbiG_mid"/>
</dbReference>
<dbReference type="RefSeq" id="WP_092055723.1">
    <property type="nucleotide sequence ID" value="NZ_FOJJ01000012.1"/>
</dbReference>
<dbReference type="InterPro" id="IPR021744">
    <property type="entry name" value="CbiG_N"/>
</dbReference>
<evidence type="ECO:0000259" key="2">
    <source>
        <dbReference type="Pfam" id="PF11760"/>
    </source>
</evidence>
<accession>A0A550JIV9</accession>
<dbReference type="PANTHER" id="PTHR37477">
    <property type="entry name" value="COBALT-PRECORRIN-5A HYDROLASE"/>
    <property type="match status" value="1"/>
</dbReference>
<dbReference type="InterPro" id="IPR038029">
    <property type="entry name" value="GbiG_N_sf"/>
</dbReference>
<dbReference type="GO" id="GO:0009236">
    <property type="term" value="P:cobalamin biosynthetic process"/>
    <property type="evidence" value="ECO:0007669"/>
    <property type="project" value="InterPro"/>
</dbReference>
<feature type="domain" description="Cobalamin biosynthesis central region" evidence="3">
    <location>
        <begin position="138"/>
        <end position="225"/>
    </location>
</feature>
<protein>
    <submittedName>
        <fullName evidence="4">Cobalt-precorrin 5A hydrolase</fullName>
    </submittedName>
</protein>
<dbReference type="InterPro" id="IPR052553">
    <property type="entry name" value="CbiG_hydrolase"/>
</dbReference>
<dbReference type="Pfam" id="PF11761">
    <property type="entry name" value="CbiG_mid"/>
    <property type="match status" value="1"/>
</dbReference>
<dbReference type="OrthoDB" id="9781023at2"/>
<dbReference type="Gene3D" id="3.30.420.180">
    <property type="entry name" value="CobE/GbiG C-terminal domain"/>
    <property type="match status" value="1"/>
</dbReference>
<evidence type="ECO:0000259" key="3">
    <source>
        <dbReference type="Pfam" id="PF11761"/>
    </source>
</evidence>
<comment type="caution">
    <text evidence="4">The sequence shown here is derived from an EMBL/GenBank/DDBJ whole genome shotgun (WGS) entry which is preliminary data.</text>
</comment>
<dbReference type="GO" id="GO:0016787">
    <property type="term" value="F:hydrolase activity"/>
    <property type="evidence" value="ECO:0007669"/>
    <property type="project" value="UniProtKB-KW"/>
</dbReference>
<keyword evidence="4" id="KW-0378">Hydrolase</keyword>
<dbReference type="InterPro" id="IPR036518">
    <property type="entry name" value="CobE/GbiG_C_sf"/>
</dbReference>
<evidence type="ECO:0000313" key="4">
    <source>
        <dbReference type="EMBL" id="TRO83157.1"/>
    </source>
</evidence>
<name>A0A550JIV9_9BACT</name>
<dbReference type="SUPFAM" id="SSF159664">
    <property type="entry name" value="CobE/GbiG C-terminal domain-like"/>
    <property type="match status" value="1"/>
</dbReference>
<feature type="domain" description="CobE/GbiG C-terminal" evidence="1">
    <location>
        <begin position="228"/>
        <end position="340"/>
    </location>
</feature>
<reference evidence="4 5" key="1">
    <citation type="submission" date="2019-07" db="EMBL/GenBank/DDBJ databases">
        <title>Insights of Desulfuromonas acetexigens electromicrobiology.</title>
        <authorList>
            <person name="Katuri K."/>
            <person name="Sapireddy V."/>
            <person name="Shaw D.R."/>
            <person name="Saikaly P."/>
        </authorList>
    </citation>
    <scope>NUCLEOTIDE SEQUENCE [LARGE SCALE GENOMIC DNA]</scope>
    <source>
        <strain evidence="4 5">2873</strain>
    </source>
</reference>